<proteinExistence type="predicted"/>
<evidence type="ECO:0000313" key="1">
    <source>
        <dbReference type="EMBL" id="KAF2759159.1"/>
    </source>
</evidence>
<dbReference type="RefSeq" id="XP_033601610.1">
    <property type="nucleotide sequence ID" value="XM_033740876.1"/>
</dbReference>
<gene>
    <name evidence="1" type="ORF">EJ05DRAFT_334996</name>
</gene>
<dbReference type="GeneID" id="54481930"/>
<dbReference type="AlphaFoldDB" id="A0A6A6WAF8"/>
<sequence length="154" mass="16979">MERQVSLQATGGQQACETKQVTLLCVWFDAVQALGQLTLVAGLAAKQDQVVMKYSRVRTVLERARVVVLCKVSSADESFAVVRRRSEGNVEMPDARTFEGGGRLVNEGTRERGDVGGRPDDETTLWLMINTYGEGRDVFVAVLLPAEMGWLEQC</sequence>
<organism evidence="1 2">
    <name type="scientific">Pseudovirgaria hyperparasitica</name>
    <dbReference type="NCBI Taxonomy" id="470096"/>
    <lineage>
        <taxon>Eukaryota</taxon>
        <taxon>Fungi</taxon>
        <taxon>Dikarya</taxon>
        <taxon>Ascomycota</taxon>
        <taxon>Pezizomycotina</taxon>
        <taxon>Dothideomycetes</taxon>
        <taxon>Dothideomycetes incertae sedis</taxon>
        <taxon>Acrospermales</taxon>
        <taxon>Acrospermaceae</taxon>
        <taxon>Pseudovirgaria</taxon>
    </lineage>
</organism>
<dbReference type="Proteomes" id="UP000799437">
    <property type="component" value="Unassembled WGS sequence"/>
</dbReference>
<accession>A0A6A6WAF8</accession>
<reference evidence="1" key="1">
    <citation type="journal article" date="2020" name="Stud. Mycol.">
        <title>101 Dothideomycetes genomes: a test case for predicting lifestyles and emergence of pathogens.</title>
        <authorList>
            <person name="Haridas S."/>
            <person name="Albert R."/>
            <person name="Binder M."/>
            <person name="Bloem J."/>
            <person name="Labutti K."/>
            <person name="Salamov A."/>
            <person name="Andreopoulos B."/>
            <person name="Baker S."/>
            <person name="Barry K."/>
            <person name="Bills G."/>
            <person name="Bluhm B."/>
            <person name="Cannon C."/>
            <person name="Castanera R."/>
            <person name="Culley D."/>
            <person name="Daum C."/>
            <person name="Ezra D."/>
            <person name="Gonzalez J."/>
            <person name="Henrissat B."/>
            <person name="Kuo A."/>
            <person name="Liang C."/>
            <person name="Lipzen A."/>
            <person name="Lutzoni F."/>
            <person name="Magnuson J."/>
            <person name="Mondo S."/>
            <person name="Nolan M."/>
            <person name="Ohm R."/>
            <person name="Pangilinan J."/>
            <person name="Park H.-J."/>
            <person name="Ramirez L."/>
            <person name="Alfaro M."/>
            <person name="Sun H."/>
            <person name="Tritt A."/>
            <person name="Yoshinaga Y."/>
            <person name="Zwiers L.-H."/>
            <person name="Turgeon B."/>
            <person name="Goodwin S."/>
            <person name="Spatafora J."/>
            <person name="Crous P."/>
            <person name="Grigoriev I."/>
        </authorList>
    </citation>
    <scope>NUCLEOTIDE SEQUENCE</scope>
    <source>
        <strain evidence="1">CBS 121739</strain>
    </source>
</reference>
<dbReference type="EMBL" id="ML996570">
    <property type="protein sequence ID" value="KAF2759159.1"/>
    <property type="molecule type" value="Genomic_DNA"/>
</dbReference>
<keyword evidence="2" id="KW-1185">Reference proteome</keyword>
<evidence type="ECO:0000313" key="2">
    <source>
        <dbReference type="Proteomes" id="UP000799437"/>
    </source>
</evidence>
<name>A0A6A6WAF8_9PEZI</name>
<protein>
    <submittedName>
        <fullName evidence="1">Uncharacterized protein</fullName>
    </submittedName>
</protein>